<evidence type="ECO:0000313" key="13">
    <source>
        <dbReference type="Proteomes" id="UP000199165"/>
    </source>
</evidence>
<feature type="transmembrane region" description="Helical" evidence="9">
    <location>
        <begin position="455"/>
        <end position="474"/>
    </location>
</feature>
<dbReference type="InterPro" id="IPR038731">
    <property type="entry name" value="RgtA/B/C-like"/>
</dbReference>
<evidence type="ECO:0000256" key="4">
    <source>
        <dbReference type="ARBA" id="ARBA00022679"/>
    </source>
</evidence>
<dbReference type="Pfam" id="PF13231">
    <property type="entry name" value="PMT_2"/>
    <property type="match status" value="1"/>
</dbReference>
<feature type="region of interest" description="Disordered" evidence="8">
    <location>
        <begin position="1"/>
        <end position="24"/>
    </location>
</feature>
<feature type="compositionally biased region" description="Gly residues" evidence="8">
    <location>
        <begin position="533"/>
        <end position="566"/>
    </location>
</feature>
<dbReference type="PANTHER" id="PTHR33908:SF3">
    <property type="entry name" value="UNDECAPRENYL PHOSPHATE-ALPHA-4-AMINO-4-DEOXY-L-ARABINOSE ARABINOSYL TRANSFERASE"/>
    <property type="match status" value="1"/>
</dbReference>
<evidence type="ECO:0000256" key="8">
    <source>
        <dbReference type="SAM" id="MobiDB-lite"/>
    </source>
</evidence>
<accession>A0A1I7B4T0</accession>
<feature type="transmembrane region" description="Helical" evidence="9">
    <location>
        <begin position="216"/>
        <end position="232"/>
    </location>
</feature>
<feature type="transmembrane region" description="Helical" evidence="9">
    <location>
        <begin position="146"/>
        <end position="164"/>
    </location>
</feature>
<evidence type="ECO:0000256" key="9">
    <source>
        <dbReference type="SAM" id="Phobius"/>
    </source>
</evidence>
<evidence type="ECO:0000259" key="10">
    <source>
        <dbReference type="Pfam" id="PF13231"/>
    </source>
</evidence>
<gene>
    <name evidence="12" type="ORF">SAMN04487904_109120</name>
</gene>
<dbReference type="RefSeq" id="WP_092979523.1">
    <property type="nucleotide sequence ID" value="NZ_FPAT01000009.1"/>
</dbReference>
<dbReference type="InterPro" id="IPR056785">
    <property type="entry name" value="YkcA/B-like_C"/>
</dbReference>
<evidence type="ECO:0000256" key="7">
    <source>
        <dbReference type="ARBA" id="ARBA00023136"/>
    </source>
</evidence>
<feature type="transmembrane region" description="Helical" evidence="9">
    <location>
        <begin position="346"/>
        <end position="365"/>
    </location>
</feature>
<evidence type="ECO:0000256" key="2">
    <source>
        <dbReference type="ARBA" id="ARBA00022475"/>
    </source>
</evidence>
<feature type="compositionally biased region" description="Gly residues" evidence="8">
    <location>
        <begin position="501"/>
        <end position="517"/>
    </location>
</feature>
<protein>
    <submittedName>
        <fullName evidence="12">4-amino-4-deoxy-L-arabinose transferase</fullName>
    </submittedName>
</protein>
<keyword evidence="6 9" id="KW-1133">Transmembrane helix</keyword>
<dbReference type="Proteomes" id="UP000199165">
    <property type="component" value="Unassembled WGS sequence"/>
</dbReference>
<evidence type="ECO:0000256" key="3">
    <source>
        <dbReference type="ARBA" id="ARBA00022676"/>
    </source>
</evidence>
<feature type="transmembrane region" description="Helical" evidence="9">
    <location>
        <begin position="371"/>
        <end position="393"/>
    </location>
</feature>
<feature type="transmembrane region" description="Helical" evidence="9">
    <location>
        <begin position="405"/>
        <end position="423"/>
    </location>
</feature>
<keyword evidence="2" id="KW-1003">Cell membrane</keyword>
<proteinExistence type="predicted"/>
<keyword evidence="3" id="KW-0328">Glycosyltransferase</keyword>
<dbReference type="GO" id="GO:0010041">
    <property type="term" value="P:response to iron(III) ion"/>
    <property type="evidence" value="ECO:0007669"/>
    <property type="project" value="TreeGrafter"/>
</dbReference>
<keyword evidence="5 9" id="KW-0812">Transmembrane</keyword>
<feature type="domain" description="Glycosyltransferase RgtA/B/C/D-like" evidence="10">
    <location>
        <begin position="94"/>
        <end position="247"/>
    </location>
</feature>
<dbReference type="GO" id="GO:0016763">
    <property type="term" value="F:pentosyltransferase activity"/>
    <property type="evidence" value="ECO:0007669"/>
    <property type="project" value="TreeGrafter"/>
</dbReference>
<dbReference type="AlphaFoldDB" id="A0A1I7B4T0"/>
<feature type="transmembrane region" description="Helical" evidence="9">
    <location>
        <begin position="429"/>
        <end position="448"/>
    </location>
</feature>
<dbReference type="PANTHER" id="PTHR33908">
    <property type="entry name" value="MANNOSYLTRANSFERASE YKCB-RELATED"/>
    <property type="match status" value="1"/>
</dbReference>
<keyword evidence="7 9" id="KW-0472">Membrane</keyword>
<evidence type="ECO:0000256" key="5">
    <source>
        <dbReference type="ARBA" id="ARBA00022692"/>
    </source>
</evidence>
<dbReference type="GO" id="GO:0009103">
    <property type="term" value="P:lipopolysaccharide biosynthetic process"/>
    <property type="evidence" value="ECO:0007669"/>
    <property type="project" value="UniProtKB-ARBA"/>
</dbReference>
<feature type="transmembrane region" description="Helical" evidence="9">
    <location>
        <begin position="239"/>
        <end position="259"/>
    </location>
</feature>
<dbReference type="STRING" id="995060.SAMN04487904_109120"/>
<evidence type="ECO:0000313" key="12">
    <source>
        <dbReference type="EMBL" id="SFT82189.1"/>
    </source>
</evidence>
<dbReference type="GO" id="GO:0005886">
    <property type="term" value="C:plasma membrane"/>
    <property type="evidence" value="ECO:0007669"/>
    <property type="project" value="UniProtKB-SubCell"/>
</dbReference>
<feature type="domain" description="Putative mannosyltransferase YkcA/B-like C-terminal" evidence="11">
    <location>
        <begin position="576"/>
        <end position="673"/>
    </location>
</feature>
<comment type="subcellular location">
    <subcellularLocation>
        <location evidence="1">Cell membrane</location>
        <topology evidence="1">Multi-pass membrane protein</topology>
    </subcellularLocation>
</comment>
<name>A0A1I7B4T0_9ACTN</name>
<evidence type="ECO:0000256" key="6">
    <source>
        <dbReference type="ARBA" id="ARBA00022989"/>
    </source>
</evidence>
<dbReference type="Pfam" id="PF24878">
    <property type="entry name" value="YkcB_C"/>
    <property type="match status" value="1"/>
</dbReference>
<feature type="transmembrane region" description="Helical" evidence="9">
    <location>
        <begin position="112"/>
        <end position="134"/>
    </location>
</feature>
<feature type="transmembrane region" description="Helical" evidence="9">
    <location>
        <begin position="35"/>
        <end position="55"/>
    </location>
</feature>
<feature type="transmembrane region" description="Helical" evidence="9">
    <location>
        <begin position="317"/>
        <end position="334"/>
    </location>
</feature>
<feature type="region of interest" description="Disordered" evidence="8">
    <location>
        <begin position="501"/>
        <end position="568"/>
    </location>
</feature>
<organism evidence="12 13">
    <name type="scientific">Actinopolyspora righensis</name>
    <dbReference type="NCBI Taxonomy" id="995060"/>
    <lineage>
        <taxon>Bacteria</taxon>
        <taxon>Bacillati</taxon>
        <taxon>Actinomycetota</taxon>
        <taxon>Actinomycetes</taxon>
        <taxon>Actinopolysporales</taxon>
        <taxon>Actinopolysporaceae</taxon>
        <taxon>Actinopolyspora</taxon>
        <taxon>Actinopolyspora alba group</taxon>
    </lineage>
</organism>
<keyword evidence="4 12" id="KW-0808">Transferase</keyword>
<dbReference type="InterPro" id="IPR050297">
    <property type="entry name" value="LipidA_mod_glycosyltrf_83"/>
</dbReference>
<dbReference type="EMBL" id="FPAT01000009">
    <property type="protein sequence ID" value="SFT82189.1"/>
    <property type="molecule type" value="Genomic_DNA"/>
</dbReference>
<keyword evidence="13" id="KW-1185">Reference proteome</keyword>
<reference evidence="13" key="1">
    <citation type="submission" date="2016-10" db="EMBL/GenBank/DDBJ databases">
        <authorList>
            <person name="Varghese N."/>
            <person name="Submissions S."/>
        </authorList>
    </citation>
    <scope>NUCLEOTIDE SEQUENCE [LARGE SCALE GENOMIC DNA]</scope>
    <source>
        <strain evidence="13">DSM 45501</strain>
    </source>
</reference>
<evidence type="ECO:0000256" key="1">
    <source>
        <dbReference type="ARBA" id="ARBA00004651"/>
    </source>
</evidence>
<sequence length="689" mass="71140">MDTLLAGRLSSPSPTEPTRRSRPWRALRGRSSDPVWVRPALLLLLAAAALLYAWGLGSSDWANGFYSAAVQAGTQSWQAWLFGSSDAANAITVDKPPAALWPMVLSARTFGLSSWSILLPQALAGVLTVGLLYATVRRCAGPTGGLLAGAVQLLTPVGVLMFRFNNPDALLVLLLVAAAYCVVRATERASPRWLSLAGVAIGFGFLTKMLQAFVVLPVFAAVYLLAAPTAWWKRLSHLATAGLSVLVSAGWYIALVEFWPSSNRPYIGGSQHDSLWELTVGYNGIGRLTGEETGGLGNTNSDMGWNRLLGAEMGDQIGWLLPAALILLAAGLWMTRRTPRTEPTRVNLLVWGGWLVLTGAIFSYANGIIHSYYAVALSPAVAALVGIGGTMLWHNREDPRTRITLAGTVLITVTVGALLLRESTERHQWLVPAVVFLGTAAACLLLVVSRTSRAVALSAVAAALVACLTLPTAYSVATAATPHTGVLPAAGFGGSGGFGGGGGAPGRGGGTPFGNGGSNTAPGNSGSNNTGSGNNGSGNSGGAGRVGGNGGFAGGGGPGGGGGGAFGISTPGDQLRELLLEDAESYSWVAATTGSSNAAGYQLATRQPVMAIGGFNGTDPYPTLARFRELVEAGRIHYYIDASILGGMGGMTTGSDSGSTGTADRISQWVERNYEARTVNGTTVYDLSD</sequence>
<evidence type="ECO:0000259" key="11">
    <source>
        <dbReference type="Pfam" id="PF24878"/>
    </source>
</evidence>
<feature type="compositionally biased region" description="Low complexity" evidence="8">
    <location>
        <begin position="518"/>
        <end position="532"/>
    </location>
</feature>